<dbReference type="OrthoDB" id="3503478at2"/>
<keyword evidence="6 9" id="KW-0472">Membrane</keyword>
<evidence type="ECO:0000256" key="3">
    <source>
        <dbReference type="ARBA" id="ARBA00022679"/>
    </source>
</evidence>
<feature type="transmembrane region" description="Helical" evidence="9">
    <location>
        <begin position="30"/>
        <end position="49"/>
    </location>
</feature>
<evidence type="ECO:0000256" key="6">
    <source>
        <dbReference type="ARBA" id="ARBA00023136"/>
    </source>
</evidence>
<dbReference type="RefSeq" id="WP_111870721.1">
    <property type="nucleotide sequence ID" value="NZ_QLYX01000014.1"/>
</dbReference>
<feature type="transmembrane region" description="Helical" evidence="9">
    <location>
        <begin position="151"/>
        <end position="177"/>
    </location>
</feature>
<keyword evidence="2" id="KW-1003">Cell membrane</keyword>
<proteinExistence type="inferred from homology"/>
<keyword evidence="3" id="KW-0808">Transferase</keyword>
<comment type="similarity">
    <text evidence="7">Belongs to the glycosyltransferase 87 family.</text>
</comment>
<evidence type="ECO:0000256" key="5">
    <source>
        <dbReference type="ARBA" id="ARBA00022989"/>
    </source>
</evidence>
<evidence type="ECO:0000256" key="1">
    <source>
        <dbReference type="ARBA" id="ARBA00004651"/>
    </source>
</evidence>
<evidence type="ECO:0000256" key="8">
    <source>
        <dbReference type="SAM" id="MobiDB-lite"/>
    </source>
</evidence>
<feature type="transmembrane region" description="Helical" evidence="9">
    <location>
        <begin position="6"/>
        <end position="23"/>
    </location>
</feature>
<evidence type="ECO:0000256" key="7">
    <source>
        <dbReference type="ARBA" id="ARBA00024033"/>
    </source>
</evidence>
<gene>
    <name evidence="10" type="ORF">DPM19_26290</name>
</gene>
<organism evidence="10 11">
    <name type="scientific">Actinomadura craniellae</name>
    <dbReference type="NCBI Taxonomy" id="2231787"/>
    <lineage>
        <taxon>Bacteria</taxon>
        <taxon>Bacillati</taxon>
        <taxon>Actinomycetota</taxon>
        <taxon>Actinomycetes</taxon>
        <taxon>Streptosporangiales</taxon>
        <taxon>Thermomonosporaceae</taxon>
        <taxon>Actinomadura</taxon>
    </lineage>
</organism>
<dbReference type="Proteomes" id="UP000251891">
    <property type="component" value="Unassembled WGS sequence"/>
</dbReference>
<comment type="caution">
    <text evidence="10">The sequence shown here is derived from an EMBL/GenBank/DDBJ whole genome shotgun (WGS) entry which is preliminary data.</text>
</comment>
<keyword evidence="4 9" id="KW-0812">Transmembrane</keyword>
<dbReference type="AlphaFoldDB" id="A0A365GZI7"/>
<dbReference type="Pfam" id="PF09594">
    <property type="entry name" value="GT87"/>
    <property type="match status" value="1"/>
</dbReference>
<feature type="region of interest" description="Disordered" evidence="8">
    <location>
        <begin position="399"/>
        <end position="420"/>
    </location>
</feature>
<evidence type="ECO:0000313" key="11">
    <source>
        <dbReference type="Proteomes" id="UP000251891"/>
    </source>
</evidence>
<feature type="transmembrane region" description="Helical" evidence="9">
    <location>
        <begin position="282"/>
        <end position="299"/>
    </location>
</feature>
<reference evidence="10 11" key="1">
    <citation type="submission" date="2018-06" db="EMBL/GenBank/DDBJ databases">
        <title>Actinomadura craniellae sp. nov. isolated from marine sponge Craniella sp.</title>
        <authorList>
            <person name="Li L."/>
            <person name="Xu Q.H."/>
            <person name="Lin H.W."/>
            <person name="Lu Y.H."/>
        </authorList>
    </citation>
    <scope>NUCLEOTIDE SEQUENCE [LARGE SCALE GENOMIC DNA]</scope>
    <source>
        <strain evidence="10 11">LHW63021</strain>
    </source>
</reference>
<sequence length="420" mass="46283">MDHPILTTFLLITGFALALIAQWRGWRPSLRMALGVGIGLRLVLLIIAAGSDWQPVDFVQSFRPAGEAILARQDPILTTDGAWRFLPMIPYVYALPLGLGIPWEISGRLVTVVADIVLIVLVGKLAAGGGTDDKAAGREALARFQYACNPLALMVAVIHAQLEPVSLVFLVGAYLAARSGRGWYAGVLFGLALSAKSWPIILLPVLLAMLPTWRLRAQAFVMAGAVPVLFLLSLPLGAGTPLSKLREISQVLGWVRPIVGEWGWTAMMTGGEWALVPAFSKYGQMVLYATLLVVMIAWWRSDKVDTTTAMLLAFMLVTPRLGAQYLLWFVPFLIARPTRFGQAALASAALWAGLGYIYLTQYVDYDWWWRHRWWAQASLLVIPVLGAAIPWERRRRLRRSAEKEEPPVEAPGEPPVGALR</sequence>
<evidence type="ECO:0000256" key="2">
    <source>
        <dbReference type="ARBA" id="ARBA00022475"/>
    </source>
</evidence>
<keyword evidence="11" id="KW-1185">Reference proteome</keyword>
<dbReference type="EMBL" id="QLYX01000014">
    <property type="protein sequence ID" value="RAY12231.1"/>
    <property type="molecule type" value="Genomic_DNA"/>
</dbReference>
<dbReference type="GO" id="GO:0005886">
    <property type="term" value="C:plasma membrane"/>
    <property type="evidence" value="ECO:0007669"/>
    <property type="project" value="UniProtKB-SubCell"/>
</dbReference>
<accession>A0A365GZI7</accession>
<protein>
    <recommendedName>
        <fullName evidence="12">DUF2029 domain-containing protein</fullName>
    </recommendedName>
</protein>
<dbReference type="InterPro" id="IPR018584">
    <property type="entry name" value="GT87"/>
</dbReference>
<name>A0A365GZI7_9ACTN</name>
<comment type="subcellular location">
    <subcellularLocation>
        <location evidence="1">Cell membrane</location>
        <topology evidence="1">Multi-pass membrane protein</topology>
    </subcellularLocation>
</comment>
<evidence type="ECO:0008006" key="12">
    <source>
        <dbReference type="Google" id="ProtNLM"/>
    </source>
</evidence>
<feature type="transmembrane region" description="Helical" evidence="9">
    <location>
        <begin position="219"/>
        <end position="238"/>
    </location>
</feature>
<feature type="transmembrane region" description="Helical" evidence="9">
    <location>
        <begin position="373"/>
        <end position="391"/>
    </location>
</feature>
<feature type="transmembrane region" description="Helical" evidence="9">
    <location>
        <begin position="109"/>
        <end position="130"/>
    </location>
</feature>
<dbReference type="GO" id="GO:0016758">
    <property type="term" value="F:hexosyltransferase activity"/>
    <property type="evidence" value="ECO:0007669"/>
    <property type="project" value="InterPro"/>
</dbReference>
<evidence type="ECO:0000313" key="10">
    <source>
        <dbReference type="EMBL" id="RAY12231.1"/>
    </source>
</evidence>
<feature type="transmembrane region" description="Helical" evidence="9">
    <location>
        <begin position="183"/>
        <end position="207"/>
    </location>
</feature>
<keyword evidence="5 9" id="KW-1133">Transmembrane helix</keyword>
<evidence type="ECO:0000256" key="4">
    <source>
        <dbReference type="ARBA" id="ARBA00022692"/>
    </source>
</evidence>
<evidence type="ECO:0000256" key="9">
    <source>
        <dbReference type="SAM" id="Phobius"/>
    </source>
</evidence>
<feature type="transmembrane region" description="Helical" evidence="9">
    <location>
        <begin position="343"/>
        <end position="361"/>
    </location>
</feature>
<feature type="transmembrane region" description="Helical" evidence="9">
    <location>
        <begin position="311"/>
        <end position="334"/>
    </location>
</feature>